<evidence type="ECO:0000313" key="1">
    <source>
        <dbReference type="EMBL" id="SNR90168.1"/>
    </source>
</evidence>
<organism evidence="1 2">
    <name type="scientific">Hymenobacter mucosus</name>
    <dbReference type="NCBI Taxonomy" id="1411120"/>
    <lineage>
        <taxon>Bacteria</taxon>
        <taxon>Pseudomonadati</taxon>
        <taxon>Bacteroidota</taxon>
        <taxon>Cytophagia</taxon>
        <taxon>Cytophagales</taxon>
        <taxon>Hymenobacteraceae</taxon>
        <taxon>Hymenobacter</taxon>
    </lineage>
</organism>
<keyword evidence="2" id="KW-1185">Reference proteome</keyword>
<proteinExistence type="predicted"/>
<name>A0A239A505_9BACT</name>
<accession>A0A239A505</accession>
<dbReference type="AlphaFoldDB" id="A0A239A505"/>
<protein>
    <submittedName>
        <fullName evidence="1">Uncharacterized protein</fullName>
    </submittedName>
</protein>
<gene>
    <name evidence="1" type="ORF">SAMN06269173_110172</name>
</gene>
<sequence length="100" mass="11432">MRHSRIPHASFTYEISSDNIVQIIDEDQGKTVTNDIDYVLSEISREENRPLTGCQVIYRDSDGTWDGVELTEAGDFHRFYSIHETDLEKALQKVRGSVNA</sequence>
<dbReference type="EMBL" id="FZNS01000010">
    <property type="protein sequence ID" value="SNR90168.1"/>
    <property type="molecule type" value="Genomic_DNA"/>
</dbReference>
<dbReference type="Proteomes" id="UP000198310">
    <property type="component" value="Unassembled WGS sequence"/>
</dbReference>
<reference evidence="2" key="1">
    <citation type="submission" date="2017-06" db="EMBL/GenBank/DDBJ databases">
        <authorList>
            <person name="Varghese N."/>
            <person name="Submissions S."/>
        </authorList>
    </citation>
    <scope>NUCLEOTIDE SEQUENCE [LARGE SCALE GENOMIC DNA]</scope>
    <source>
        <strain evidence="2">DSM 28041</strain>
    </source>
</reference>
<dbReference type="RefSeq" id="WP_089333842.1">
    <property type="nucleotide sequence ID" value="NZ_FZNS01000010.1"/>
</dbReference>
<evidence type="ECO:0000313" key="2">
    <source>
        <dbReference type="Proteomes" id="UP000198310"/>
    </source>
</evidence>